<comment type="similarity">
    <text evidence="1 7 8">Belongs to the phosphohexose mutase family.</text>
</comment>
<dbReference type="InterPro" id="IPR005843">
    <property type="entry name" value="A-D-PHexomutase_C"/>
</dbReference>
<dbReference type="Pfam" id="PF02878">
    <property type="entry name" value="PGM_PMM_I"/>
    <property type="match status" value="1"/>
</dbReference>
<dbReference type="NCBIfam" id="TIGR01455">
    <property type="entry name" value="glmM"/>
    <property type="match status" value="1"/>
</dbReference>
<reference evidence="14 15" key="1">
    <citation type="submission" date="2018-08" db="EMBL/GenBank/DDBJ databases">
        <title>Paenibacillus sp. M4BSY-1, whole genome shotgun sequence.</title>
        <authorList>
            <person name="Tuo L."/>
        </authorList>
    </citation>
    <scope>NUCLEOTIDE SEQUENCE [LARGE SCALE GENOMIC DNA]</scope>
    <source>
        <strain evidence="14 15">M4BSY-1</strain>
    </source>
</reference>
<dbReference type="CDD" id="cd05802">
    <property type="entry name" value="GlmM"/>
    <property type="match status" value="1"/>
</dbReference>
<dbReference type="GO" id="GO:0008966">
    <property type="term" value="F:phosphoglucosamine mutase activity"/>
    <property type="evidence" value="ECO:0007669"/>
    <property type="project" value="UniProtKB-UniRule"/>
</dbReference>
<dbReference type="EC" id="5.4.2.10" evidence="7 9"/>
<comment type="catalytic activity">
    <reaction evidence="6 7 9">
        <text>alpha-D-glucosamine 1-phosphate = D-glucosamine 6-phosphate</text>
        <dbReference type="Rhea" id="RHEA:23424"/>
        <dbReference type="ChEBI" id="CHEBI:58516"/>
        <dbReference type="ChEBI" id="CHEBI:58725"/>
        <dbReference type="EC" id="5.4.2.10"/>
    </reaction>
</comment>
<feature type="binding site" evidence="7">
    <location>
        <position position="242"/>
    </location>
    <ligand>
        <name>Mg(2+)</name>
        <dbReference type="ChEBI" id="CHEBI:18420"/>
    </ligand>
</feature>
<evidence type="ECO:0000256" key="2">
    <source>
        <dbReference type="ARBA" id="ARBA00022553"/>
    </source>
</evidence>
<comment type="PTM">
    <text evidence="7">Activated by phosphorylation.</text>
</comment>
<dbReference type="InterPro" id="IPR006352">
    <property type="entry name" value="GlmM_bact"/>
</dbReference>
<dbReference type="Gene3D" id="3.30.310.50">
    <property type="entry name" value="Alpha-D-phosphohexomutase, C-terminal domain"/>
    <property type="match status" value="1"/>
</dbReference>
<dbReference type="Pfam" id="PF02879">
    <property type="entry name" value="PGM_PMM_II"/>
    <property type="match status" value="1"/>
</dbReference>
<feature type="active site" description="Phosphoserine intermediate" evidence="7">
    <location>
        <position position="100"/>
    </location>
</feature>
<dbReference type="EMBL" id="QUBQ01000006">
    <property type="protein sequence ID" value="REK71338.1"/>
    <property type="molecule type" value="Genomic_DNA"/>
</dbReference>
<feature type="domain" description="Alpha-D-phosphohexomutase alpha/beta/alpha" evidence="11">
    <location>
        <begin position="3"/>
        <end position="135"/>
    </location>
</feature>
<dbReference type="PROSITE" id="PS00710">
    <property type="entry name" value="PGM_PMM"/>
    <property type="match status" value="1"/>
</dbReference>
<organism evidence="14 15">
    <name type="scientific">Paenibacillus paeoniae</name>
    <dbReference type="NCBI Taxonomy" id="2292705"/>
    <lineage>
        <taxon>Bacteria</taxon>
        <taxon>Bacillati</taxon>
        <taxon>Bacillota</taxon>
        <taxon>Bacilli</taxon>
        <taxon>Bacillales</taxon>
        <taxon>Paenibacillaceae</taxon>
        <taxon>Paenibacillus</taxon>
    </lineage>
</organism>
<dbReference type="InterPro" id="IPR005844">
    <property type="entry name" value="A-D-PHexomutase_a/b/a-I"/>
</dbReference>
<evidence type="ECO:0000259" key="10">
    <source>
        <dbReference type="Pfam" id="PF00408"/>
    </source>
</evidence>
<comment type="function">
    <text evidence="7 9">Catalyzes the conversion of glucosamine-6-phosphate to glucosamine-1-phosphate.</text>
</comment>
<dbReference type="GO" id="GO:0000287">
    <property type="term" value="F:magnesium ion binding"/>
    <property type="evidence" value="ECO:0007669"/>
    <property type="project" value="UniProtKB-UniRule"/>
</dbReference>
<dbReference type="GO" id="GO:0009252">
    <property type="term" value="P:peptidoglycan biosynthetic process"/>
    <property type="evidence" value="ECO:0007669"/>
    <property type="project" value="TreeGrafter"/>
</dbReference>
<keyword evidence="15" id="KW-1185">Reference proteome</keyword>
<dbReference type="InterPro" id="IPR005841">
    <property type="entry name" value="Alpha-D-phosphohexomutase_SF"/>
</dbReference>
<dbReference type="PRINTS" id="PR00509">
    <property type="entry name" value="PGMPMM"/>
</dbReference>
<keyword evidence="4 7" id="KW-0460">Magnesium</keyword>
<dbReference type="FunFam" id="3.30.310.50:FF:000001">
    <property type="entry name" value="Phosphoglucosamine mutase"/>
    <property type="match status" value="1"/>
</dbReference>
<feature type="modified residue" description="Phosphoserine" evidence="7">
    <location>
        <position position="100"/>
    </location>
</feature>
<dbReference type="InterPro" id="IPR005845">
    <property type="entry name" value="A-D-PHexomutase_a/b/a-II"/>
</dbReference>
<evidence type="ECO:0000256" key="8">
    <source>
        <dbReference type="RuleBase" id="RU004326"/>
    </source>
</evidence>
<dbReference type="InterPro" id="IPR016066">
    <property type="entry name" value="A-D-PHexomutase_CS"/>
</dbReference>
<name>A0A371P730_9BACL</name>
<dbReference type="FunFam" id="3.40.120.10:FF:000001">
    <property type="entry name" value="Phosphoglucosamine mutase"/>
    <property type="match status" value="1"/>
</dbReference>
<feature type="binding site" evidence="7">
    <location>
        <position position="240"/>
    </location>
    <ligand>
        <name>Mg(2+)</name>
        <dbReference type="ChEBI" id="CHEBI:18420"/>
    </ligand>
</feature>
<feature type="binding site" description="via phosphate group" evidence="7">
    <location>
        <position position="100"/>
    </location>
    <ligand>
        <name>Mg(2+)</name>
        <dbReference type="ChEBI" id="CHEBI:18420"/>
    </ligand>
</feature>
<evidence type="ECO:0000259" key="12">
    <source>
        <dbReference type="Pfam" id="PF02879"/>
    </source>
</evidence>
<comment type="cofactor">
    <cofactor evidence="7">
        <name>Mg(2+)</name>
        <dbReference type="ChEBI" id="CHEBI:18420"/>
    </cofactor>
    <text evidence="7">Binds 1 Mg(2+) ion per subunit.</text>
</comment>
<dbReference type="GO" id="GO:0005829">
    <property type="term" value="C:cytosol"/>
    <property type="evidence" value="ECO:0007669"/>
    <property type="project" value="TreeGrafter"/>
</dbReference>
<feature type="domain" description="Alpha-D-phosphohexomutase C-terminal" evidence="10">
    <location>
        <begin position="373"/>
        <end position="439"/>
    </location>
</feature>
<evidence type="ECO:0000256" key="1">
    <source>
        <dbReference type="ARBA" id="ARBA00010231"/>
    </source>
</evidence>
<dbReference type="Pfam" id="PF00408">
    <property type="entry name" value="PGM_PMM_IV"/>
    <property type="match status" value="1"/>
</dbReference>
<dbReference type="OrthoDB" id="9806956at2"/>
<protein>
    <recommendedName>
        <fullName evidence="7 9">Phosphoglucosamine mutase</fullName>
        <ecNumber evidence="7 9">5.4.2.10</ecNumber>
    </recommendedName>
</protein>
<feature type="domain" description="Alpha-D-phosphohexomutase alpha/beta/alpha" evidence="12">
    <location>
        <begin position="158"/>
        <end position="253"/>
    </location>
</feature>
<feature type="domain" description="Alpha-D-phosphohexomutase alpha/beta/alpha" evidence="13">
    <location>
        <begin position="257"/>
        <end position="368"/>
    </location>
</feature>
<keyword evidence="3 7" id="KW-0479">Metal-binding</keyword>
<dbReference type="SUPFAM" id="SSF55957">
    <property type="entry name" value="Phosphoglucomutase, C-terminal domain"/>
    <property type="match status" value="1"/>
</dbReference>
<dbReference type="PANTHER" id="PTHR42946">
    <property type="entry name" value="PHOSPHOHEXOSE MUTASE"/>
    <property type="match status" value="1"/>
</dbReference>
<sequence>MGKYFGTDGVRGVANEELTPELAYKIGRCGGYVLTRSAHQPKVVIGLDTRISGPMLEAALIAGLLSIGASVVRLGVVSTPAVAYLTKELGADAGVMISASHNPVEDNGIKFIAGDGFKLSDDTELEIEALLEAEKDELPRPVGGDIGTVTIDEDAKQRYLEFLKTTVKGDFSGLKIVLDCANGAAYELAPAIFRELGADVTTVGAEPDGRNINAGVGSTHPEYLREKVLEYGADLGLSFDGDADRLIAIDEKGEEVDGDFILCIVGDRLKRDGKLAQDTIVTTVMANIGFFKGTESIGLKTAKTAVGDRYVMEEMRRGGYNLGGEQSGHVIFLDYITTGDGILTGLQLVETVAASGKKLSELKGLMRKFPQKLVNVRVADKSLYNGNTAIEEAVKQVEAELGDNGRVLVRPSGTESLIRVMAEGPDKDQVEAYVDQIANVVKRELG</sequence>
<dbReference type="HAMAP" id="MF_01554_B">
    <property type="entry name" value="GlmM_B"/>
    <property type="match status" value="1"/>
</dbReference>
<dbReference type="PANTHER" id="PTHR42946:SF1">
    <property type="entry name" value="PHOSPHOGLUCOMUTASE (ALPHA-D-GLUCOSE-1,6-BISPHOSPHATE-DEPENDENT)"/>
    <property type="match status" value="1"/>
</dbReference>
<evidence type="ECO:0000259" key="13">
    <source>
        <dbReference type="Pfam" id="PF02880"/>
    </source>
</evidence>
<dbReference type="Proteomes" id="UP000261905">
    <property type="component" value="Unassembled WGS sequence"/>
</dbReference>
<dbReference type="InterPro" id="IPR036900">
    <property type="entry name" value="A-D-PHexomutase_C_sf"/>
</dbReference>
<evidence type="ECO:0000256" key="3">
    <source>
        <dbReference type="ARBA" id="ARBA00022723"/>
    </source>
</evidence>
<dbReference type="AlphaFoldDB" id="A0A371P730"/>
<evidence type="ECO:0000256" key="6">
    <source>
        <dbReference type="ARBA" id="ARBA00050364"/>
    </source>
</evidence>
<keyword evidence="2 7" id="KW-0597">Phosphoprotein</keyword>
<dbReference type="GO" id="GO:0006048">
    <property type="term" value="P:UDP-N-acetylglucosamine biosynthetic process"/>
    <property type="evidence" value="ECO:0007669"/>
    <property type="project" value="TreeGrafter"/>
</dbReference>
<dbReference type="FunFam" id="3.40.120.10:FF:000003">
    <property type="entry name" value="Phosphoglucosamine mutase"/>
    <property type="match status" value="1"/>
</dbReference>
<dbReference type="Pfam" id="PF02880">
    <property type="entry name" value="PGM_PMM_III"/>
    <property type="match status" value="1"/>
</dbReference>
<dbReference type="InterPro" id="IPR005846">
    <property type="entry name" value="A-D-PHexomutase_a/b/a-III"/>
</dbReference>
<evidence type="ECO:0000313" key="15">
    <source>
        <dbReference type="Proteomes" id="UP000261905"/>
    </source>
</evidence>
<proteinExistence type="inferred from homology"/>
<evidence type="ECO:0000256" key="4">
    <source>
        <dbReference type="ARBA" id="ARBA00022842"/>
    </source>
</evidence>
<dbReference type="GO" id="GO:0005975">
    <property type="term" value="P:carbohydrate metabolic process"/>
    <property type="evidence" value="ECO:0007669"/>
    <property type="project" value="InterPro"/>
</dbReference>
<evidence type="ECO:0000256" key="9">
    <source>
        <dbReference type="RuleBase" id="RU004327"/>
    </source>
</evidence>
<dbReference type="SUPFAM" id="SSF53738">
    <property type="entry name" value="Phosphoglucomutase, first 3 domains"/>
    <property type="match status" value="3"/>
</dbReference>
<dbReference type="InterPro" id="IPR050060">
    <property type="entry name" value="Phosphoglucosamine_mutase"/>
</dbReference>
<dbReference type="GO" id="GO:0004615">
    <property type="term" value="F:phosphomannomutase activity"/>
    <property type="evidence" value="ECO:0007669"/>
    <property type="project" value="TreeGrafter"/>
</dbReference>
<accession>A0A371P730</accession>
<evidence type="ECO:0000256" key="7">
    <source>
        <dbReference type="HAMAP-Rule" id="MF_01554"/>
    </source>
</evidence>
<feature type="binding site" evidence="7">
    <location>
        <position position="244"/>
    </location>
    <ligand>
        <name>Mg(2+)</name>
        <dbReference type="ChEBI" id="CHEBI:18420"/>
    </ligand>
</feature>
<gene>
    <name evidence="7" type="primary">glmM</name>
    <name evidence="14" type="ORF">DX130_23170</name>
</gene>
<evidence type="ECO:0000256" key="5">
    <source>
        <dbReference type="ARBA" id="ARBA00023235"/>
    </source>
</evidence>
<dbReference type="Gene3D" id="3.40.120.10">
    <property type="entry name" value="Alpha-D-Glucose-1,6-Bisphosphate, subunit A, domain 3"/>
    <property type="match status" value="3"/>
</dbReference>
<dbReference type="InterPro" id="IPR016055">
    <property type="entry name" value="A-D-PHexomutase_a/b/a-I/II/III"/>
</dbReference>
<dbReference type="RefSeq" id="WP_116049431.1">
    <property type="nucleotide sequence ID" value="NZ_QUBQ01000006.1"/>
</dbReference>
<comment type="caution">
    <text evidence="14">The sequence shown here is derived from an EMBL/GenBank/DDBJ whole genome shotgun (WGS) entry which is preliminary data.</text>
</comment>
<keyword evidence="5 7" id="KW-0413">Isomerase</keyword>
<dbReference type="NCBIfam" id="NF008139">
    <property type="entry name" value="PRK10887.1"/>
    <property type="match status" value="1"/>
</dbReference>
<evidence type="ECO:0000259" key="11">
    <source>
        <dbReference type="Pfam" id="PF02878"/>
    </source>
</evidence>
<evidence type="ECO:0000313" key="14">
    <source>
        <dbReference type="EMBL" id="REK71338.1"/>
    </source>
</evidence>